<proteinExistence type="predicted"/>
<comment type="caution">
    <text evidence="1">The sequence shown here is derived from an EMBL/GenBank/DDBJ whole genome shotgun (WGS) entry which is preliminary data.</text>
</comment>
<name>A0A370B1S3_9ACTN</name>
<keyword evidence="2" id="KW-1185">Reference proteome</keyword>
<evidence type="ECO:0000313" key="1">
    <source>
        <dbReference type="EMBL" id="RDG35780.1"/>
    </source>
</evidence>
<gene>
    <name evidence="1" type="ORF">DVH02_23480</name>
</gene>
<dbReference type="RefSeq" id="WP_114625813.1">
    <property type="nucleotide sequence ID" value="NZ_QQNA01000198.1"/>
</dbReference>
<dbReference type="Proteomes" id="UP000253741">
    <property type="component" value="Unassembled WGS sequence"/>
</dbReference>
<sequence>MGGSRRGHIRNARPTALLSAVATLFAALFVCLSPGPAAPGPGAQGPHHAERSATAVEPVHTAYVCPYGKGDCGLRPHLGQAVLTVPPPAAPLPGGPRISYLEPEHPGYRVACSGVRARAPDLHVLQVLRT</sequence>
<dbReference type="EMBL" id="QQNA01000198">
    <property type="protein sequence ID" value="RDG35780.1"/>
    <property type="molecule type" value="Genomic_DNA"/>
</dbReference>
<accession>A0A370B1S3</accession>
<protein>
    <submittedName>
        <fullName evidence="1">Uncharacterized protein</fullName>
    </submittedName>
</protein>
<dbReference type="AlphaFoldDB" id="A0A370B1S3"/>
<reference evidence="1 2" key="1">
    <citation type="submission" date="2018-07" db="EMBL/GenBank/DDBJ databases">
        <title>Streptomyces species from bats.</title>
        <authorList>
            <person name="Dunlap C."/>
        </authorList>
    </citation>
    <scope>NUCLEOTIDE SEQUENCE [LARGE SCALE GENOMIC DNA]</scope>
    <source>
        <strain evidence="1 2">AC230</strain>
    </source>
</reference>
<evidence type="ECO:0000313" key="2">
    <source>
        <dbReference type="Proteomes" id="UP000253741"/>
    </source>
</evidence>
<organism evidence="1 2">
    <name type="scientific">Streptomyces corynorhini</name>
    <dbReference type="NCBI Taxonomy" id="2282652"/>
    <lineage>
        <taxon>Bacteria</taxon>
        <taxon>Bacillati</taxon>
        <taxon>Actinomycetota</taxon>
        <taxon>Actinomycetes</taxon>
        <taxon>Kitasatosporales</taxon>
        <taxon>Streptomycetaceae</taxon>
        <taxon>Streptomyces</taxon>
    </lineage>
</organism>
<dbReference type="OrthoDB" id="4330564at2"/>